<proteinExistence type="predicted"/>
<accession>A0ABD1PUY9</accession>
<dbReference type="SUPFAM" id="SSF52540">
    <property type="entry name" value="P-loop containing nucleoside triphosphate hydrolases"/>
    <property type="match status" value="1"/>
</dbReference>
<dbReference type="PANTHER" id="PTHR11669">
    <property type="entry name" value="REPLICATION FACTOR C / DNA POLYMERASE III GAMMA-TAU SUBUNIT"/>
    <property type="match status" value="1"/>
</dbReference>
<dbReference type="AlphaFoldDB" id="A0ABD1PUY9"/>
<dbReference type="InterPro" id="IPR027417">
    <property type="entry name" value="P-loop_NTPase"/>
</dbReference>
<dbReference type="InterPro" id="IPR050238">
    <property type="entry name" value="DNA_Rep/Repair_Clamp_Loader"/>
</dbReference>
<sequence>MEGLITFQTGKREQIAAFAAVWTTWNRKDFHDSGTGSEALWGTDAQHGSGAELHRMIVEFEVVRQQIQDFASTQSISFGAKSAVKLILLDEADAMTKDAQFALRRVIEKYTKNTRFSLICNNVNKVIPALQSRCTRFRFAPLDAVHVTERLKHVISAEGLDVPENGLKAVRTA</sequence>
<dbReference type="Pfam" id="PF13177">
    <property type="entry name" value="DNA_pol3_delta2"/>
    <property type="match status" value="1"/>
</dbReference>
<name>A0ABD1PUY9_9LAMI</name>
<keyword evidence="2" id="KW-1185">Reference proteome</keyword>
<evidence type="ECO:0000313" key="2">
    <source>
        <dbReference type="Proteomes" id="UP001604277"/>
    </source>
</evidence>
<dbReference type="Gene3D" id="3.40.50.300">
    <property type="entry name" value="P-loop containing nucleotide triphosphate hydrolases"/>
    <property type="match status" value="1"/>
</dbReference>
<dbReference type="PANTHER" id="PTHR11669:SF9">
    <property type="entry name" value="REPLICATION FACTOR C SUBUNIT 5"/>
    <property type="match status" value="1"/>
</dbReference>
<protein>
    <submittedName>
        <fullName evidence="1">Replication factor C subunit 5</fullName>
    </submittedName>
</protein>
<reference evidence="2" key="1">
    <citation type="submission" date="2024-07" db="EMBL/GenBank/DDBJ databases">
        <title>Two chromosome-level genome assemblies of Korean endemic species Abeliophyllum distichum and Forsythia ovata (Oleaceae).</title>
        <authorList>
            <person name="Jang H."/>
        </authorList>
    </citation>
    <scope>NUCLEOTIDE SEQUENCE [LARGE SCALE GENOMIC DNA]</scope>
</reference>
<evidence type="ECO:0000313" key="1">
    <source>
        <dbReference type="EMBL" id="KAL2467751.1"/>
    </source>
</evidence>
<organism evidence="1 2">
    <name type="scientific">Forsythia ovata</name>
    <dbReference type="NCBI Taxonomy" id="205694"/>
    <lineage>
        <taxon>Eukaryota</taxon>
        <taxon>Viridiplantae</taxon>
        <taxon>Streptophyta</taxon>
        <taxon>Embryophyta</taxon>
        <taxon>Tracheophyta</taxon>
        <taxon>Spermatophyta</taxon>
        <taxon>Magnoliopsida</taxon>
        <taxon>eudicotyledons</taxon>
        <taxon>Gunneridae</taxon>
        <taxon>Pentapetalae</taxon>
        <taxon>asterids</taxon>
        <taxon>lamiids</taxon>
        <taxon>Lamiales</taxon>
        <taxon>Oleaceae</taxon>
        <taxon>Forsythieae</taxon>
        <taxon>Forsythia</taxon>
    </lineage>
</organism>
<dbReference type="EMBL" id="JBFOLJ010000017">
    <property type="protein sequence ID" value="KAL2467751.1"/>
    <property type="molecule type" value="Genomic_DNA"/>
</dbReference>
<gene>
    <name evidence="1" type="ORF">Fot_51276</name>
</gene>
<comment type="caution">
    <text evidence="1">The sequence shown here is derived from an EMBL/GenBank/DDBJ whole genome shotgun (WGS) entry which is preliminary data.</text>
</comment>
<dbReference type="Proteomes" id="UP001604277">
    <property type="component" value="Unassembled WGS sequence"/>
</dbReference>